<reference evidence="2 3" key="1">
    <citation type="submission" date="2015-09" db="EMBL/GenBank/DDBJ databases">
        <authorList>
            <consortium name="Pathogen Informatics"/>
        </authorList>
    </citation>
    <scope>NUCLEOTIDE SEQUENCE [LARGE SCALE GENOMIC DNA]</scope>
    <source>
        <strain evidence="2 3">2789STDY5834962</strain>
    </source>
</reference>
<dbReference type="AlphaFoldDB" id="A0A173T3K7"/>
<gene>
    <name evidence="2" type="ORF">ERS852574_01890</name>
</gene>
<accession>A0A173T3K7</accession>
<name>A0A173T3K7_9FIRM</name>
<feature type="region of interest" description="Disordered" evidence="1">
    <location>
        <begin position="1"/>
        <end position="46"/>
    </location>
</feature>
<dbReference type="Proteomes" id="UP000095727">
    <property type="component" value="Unassembled WGS sequence"/>
</dbReference>
<evidence type="ECO:0000313" key="3">
    <source>
        <dbReference type="Proteomes" id="UP000095727"/>
    </source>
</evidence>
<evidence type="ECO:0000256" key="1">
    <source>
        <dbReference type="SAM" id="MobiDB-lite"/>
    </source>
</evidence>
<proteinExistence type="predicted"/>
<dbReference type="EMBL" id="CYXR01000012">
    <property type="protein sequence ID" value="CUM97030.1"/>
    <property type="molecule type" value="Genomic_DNA"/>
</dbReference>
<organism evidence="2 3">
    <name type="scientific">Coprococcus comes</name>
    <dbReference type="NCBI Taxonomy" id="410072"/>
    <lineage>
        <taxon>Bacteria</taxon>
        <taxon>Bacillati</taxon>
        <taxon>Bacillota</taxon>
        <taxon>Clostridia</taxon>
        <taxon>Lachnospirales</taxon>
        <taxon>Lachnospiraceae</taxon>
        <taxon>Coprococcus</taxon>
    </lineage>
</organism>
<sequence>MKPGESMRKKYPNLIPNSERSPEELRKIGRKGGIKSGEARRKKRDQEKMAKMLLQMLRESPEAKENIEELKRIFGK</sequence>
<evidence type="ECO:0000313" key="2">
    <source>
        <dbReference type="EMBL" id="CUM97030.1"/>
    </source>
</evidence>
<protein>
    <submittedName>
        <fullName evidence="2">Uncharacterized protein</fullName>
    </submittedName>
</protein>